<gene>
    <name evidence="2" type="ORF">X777_01089</name>
</gene>
<reference evidence="2 3" key="1">
    <citation type="journal article" date="2014" name="Curr. Biol.">
        <title>The genome of the clonal raider ant Cerapachys biroi.</title>
        <authorList>
            <person name="Oxley P.R."/>
            <person name="Ji L."/>
            <person name="Fetter-Pruneda I."/>
            <person name="McKenzie S.K."/>
            <person name="Li C."/>
            <person name="Hu H."/>
            <person name="Zhang G."/>
            <person name="Kronauer D.J."/>
        </authorList>
    </citation>
    <scope>NUCLEOTIDE SEQUENCE [LARGE SCALE GENOMIC DNA]</scope>
</reference>
<feature type="region of interest" description="Disordered" evidence="1">
    <location>
        <begin position="1"/>
        <end position="39"/>
    </location>
</feature>
<proteinExistence type="predicted"/>
<dbReference type="AlphaFoldDB" id="A0A026VVK6"/>
<dbReference type="EMBL" id="KK108134">
    <property type="protein sequence ID" value="EZA46864.1"/>
    <property type="molecule type" value="Genomic_DNA"/>
</dbReference>
<protein>
    <submittedName>
        <fullName evidence="2">Uncharacterized protein</fullName>
    </submittedName>
</protein>
<name>A0A026VVK6_OOCBI</name>
<dbReference type="Proteomes" id="UP000053097">
    <property type="component" value="Unassembled WGS sequence"/>
</dbReference>
<accession>A0A026VVK6</accession>
<sequence length="39" mass="4387">MATHHNFYTGHPDGTQPAARLRVAPFSREPSKRARVPND</sequence>
<evidence type="ECO:0000313" key="3">
    <source>
        <dbReference type="Proteomes" id="UP000053097"/>
    </source>
</evidence>
<evidence type="ECO:0000256" key="1">
    <source>
        <dbReference type="SAM" id="MobiDB-lite"/>
    </source>
</evidence>
<organism evidence="2 3">
    <name type="scientific">Ooceraea biroi</name>
    <name type="common">Clonal raider ant</name>
    <name type="synonym">Cerapachys biroi</name>
    <dbReference type="NCBI Taxonomy" id="2015173"/>
    <lineage>
        <taxon>Eukaryota</taxon>
        <taxon>Metazoa</taxon>
        <taxon>Ecdysozoa</taxon>
        <taxon>Arthropoda</taxon>
        <taxon>Hexapoda</taxon>
        <taxon>Insecta</taxon>
        <taxon>Pterygota</taxon>
        <taxon>Neoptera</taxon>
        <taxon>Endopterygota</taxon>
        <taxon>Hymenoptera</taxon>
        <taxon>Apocrita</taxon>
        <taxon>Aculeata</taxon>
        <taxon>Formicoidea</taxon>
        <taxon>Formicidae</taxon>
        <taxon>Dorylinae</taxon>
        <taxon>Ooceraea</taxon>
    </lineage>
</organism>
<keyword evidence="3" id="KW-1185">Reference proteome</keyword>
<evidence type="ECO:0000313" key="2">
    <source>
        <dbReference type="EMBL" id="EZA46864.1"/>
    </source>
</evidence>
<feature type="compositionally biased region" description="Basic and acidic residues" evidence="1">
    <location>
        <begin position="29"/>
        <end position="39"/>
    </location>
</feature>